<name>A0A923TCU1_9BACT</name>
<reference evidence="1" key="1">
    <citation type="submission" date="2020-08" db="EMBL/GenBank/DDBJ databases">
        <title>Lewinella bacteria from marine environments.</title>
        <authorList>
            <person name="Zhong Y."/>
        </authorList>
    </citation>
    <scope>NUCLEOTIDE SEQUENCE</scope>
    <source>
        <strain evidence="1">KCTC 42187</strain>
    </source>
</reference>
<keyword evidence="2" id="KW-1185">Reference proteome</keyword>
<accession>A0A923TCU1</accession>
<proteinExistence type="predicted"/>
<evidence type="ECO:0000313" key="2">
    <source>
        <dbReference type="Proteomes" id="UP000650081"/>
    </source>
</evidence>
<dbReference type="EMBL" id="JACSIT010000091">
    <property type="protein sequence ID" value="MBC6994107.1"/>
    <property type="molecule type" value="Genomic_DNA"/>
</dbReference>
<organism evidence="1 2">
    <name type="scientific">Neolewinella lacunae</name>
    <dbReference type="NCBI Taxonomy" id="1517758"/>
    <lineage>
        <taxon>Bacteria</taxon>
        <taxon>Pseudomonadati</taxon>
        <taxon>Bacteroidota</taxon>
        <taxon>Saprospiria</taxon>
        <taxon>Saprospirales</taxon>
        <taxon>Lewinellaceae</taxon>
        <taxon>Neolewinella</taxon>
    </lineage>
</organism>
<sequence>MTGGALAAPAMLAILQSCQEEAKASFEPTYFTPAEAAFVTAYVDTLLPRTETPGGLDVGVDRFIDKVMAAAGPRVDTPGDFGSGIRAMEEEASKLHGRAFAELDLAQRGELFAAAEERSARYNPQVWGTAVGEQPPIDFYRSFKSMVLWAYLSSETIATEVLNYDPVPGEYNGDIPLSSVNGRAWSL</sequence>
<comment type="caution">
    <text evidence="1">The sequence shown here is derived from an EMBL/GenBank/DDBJ whole genome shotgun (WGS) entry which is preliminary data.</text>
</comment>
<dbReference type="AlphaFoldDB" id="A0A923TCU1"/>
<protein>
    <submittedName>
        <fullName evidence="1">Gluconate 2-dehydrogenase subunit 3 family protein</fullName>
    </submittedName>
</protein>
<dbReference type="InterPro" id="IPR027056">
    <property type="entry name" value="Gluconate_2DH_su3"/>
</dbReference>
<evidence type="ECO:0000313" key="1">
    <source>
        <dbReference type="EMBL" id="MBC6994107.1"/>
    </source>
</evidence>
<gene>
    <name evidence="1" type="ORF">H9S92_08040</name>
</gene>
<dbReference type="Pfam" id="PF13618">
    <property type="entry name" value="Gluconate_2-dh3"/>
    <property type="match status" value="1"/>
</dbReference>
<dbReference type="Proteomes" id="UP000650081">
    <property type="component" value="Unassembled WGS sequence"/>
</dbReference>